<dbReference type="PRINTS" id="PR00458">
    <property type="entry name" value="PEROXIDASE"/>
</dbReference>
<feature type="disulfide bond" evidence="13">
    <location>
        <begin position="51"/>
        <end position="63"/>
    </location>
</feature>
<dbReference type="EMBL" id="SGPK01000060">
    <property type="protein sequence ID" value="THH09533.1"/>
    <property type="molecule type" value="Genomic_DNA"/>
</dbReference>
<dbReference type="InterPro" id="IPR010255">
    <property type="entry name" value="Haem_peroxidase_sf"/>
</dbReference>
<dbReference type="Gene3D" id="1.10.420.10">
    <property type="entry name" value="Peroxidase, domain 2"/>
    <property type="match status" value="1"/>
</dbReference>
<accession>A0A4V3XDF6</accession>
<feature type="disulfide bond" evidence="13">
    <location>
        <begin position="81"/>
        <end position="163"/>
    </location>
</feature>
<dbReference type="InterPro" id="IPR024589">
    <property type="entry name" value="Ligninase_C"/>
</dbReference>
<dbReference type="PRINTS" id="PR00462">
    <property type="entry name" value="LIGNINASE"/>
</dbReference>
<dbReference type="OrthoDB" id="2113341at2759"/>
<dbReference type="SUPFAM" id="SSF48113">
    <property type="entry name" value="Heme-dependent peroxidases"/>
    <property type="match status" value="1"/>
</dbReference>
<dbReference type="PANTHER" id="PTHR31356">
    <property type="entry name" value="THYLAKOID LUMENAL 29 KDA PROTEIN, CHLOROPLASTIC-RELATED"/>
    <property type="match status" value="1"/>
</dbReference>
<evidence type="ECO:0000256" key="2">
    <source>
        <dbReference type="ARBA" id="ARBA00022559"/>
    </source>
</evidence>
<feature type="binding site" evidence="11">
    <location>
        <position position="109"/>
    </location>
    <ligand>
        <name>Ca(2+)</name>
        <dbReference type="ChEBI" id="CHEBI:29108"/>
        <label>1</label>
    </ligand>
</feature>
<gene>
    <name evidence="16" type="ORF">EW145_g1953</name>
</gene>
<evidence type="ECO:0000256" key="6">
    <source>
        <dbReference type="ARBA" id="ARBA00023002"/>
    </source>
</evidence>
<comment type="cofactor">
    <cofactor evidence="11">
        <name>heme b</name>
        <dbReference type="ChEBI" id="CHEBI:60344"/>
    </cofactor>
    <text evidence="11">Binds 1 heme b (iron(II)-protoporphyrin IX) group per subunit.</text>
</comment>
<dbReference type="PROSITE" id="PS50873">
    <property type="entry name" value="PEROXIDASE_4"/>
    <property type="match status" value="1"/>
</dbReference>
<proteinExistence type="inferred from homology"/>
<dbReference type="GO" id="GO:0034599">
    <property type="term" value="P:cellular response to oxidative stress"/>
    <property type="evidence" value="ECO:0007669"/>
    <property type="project" value="InterPro"/>
</dbReference>
<evidence type="ECO:0000313" key="16">
    <source>
        <dbReference type="EMBL" id="THH09533.1"/>
    </source>
</evidence>
<keyword evidence="3 11" id="KW-0349">Heme</keyword>
<dbReference type="PROSITE" id="PS00435">
    <property type="entry name" value="PEROXIDASE_1"/>
    <property type="match status" value="1"/>
</dbReference>
<evidence type="ECO:0000256" key="11">
    <source>
        <dbReference type="PIRSR" id="PIRSR601621-2"/>
    </source>
</evidence>
<dbReference type="GO" id="GO:0004601">
    <property type="term" value="F:peroxidase activity"/>
    <property type="evidence" value="ECO:0007669"/>
    <property type="project" value="UniProtKB-KW"/>
</dbReference>
<keyword evidence="9" id="KW-0325">Glycoprotein</keyword>
<keyword evidence="6 14" id="KW-0560">Oxidoreductase</keyword>
<evidence type="ECO:0000256" key="5">
    <source>
        <dbReference type="ARBA" id="ARBA00022729"/>
    </source>
</evidence>
<feature type="site" description="Transition state stabilizer" evidence="12">
    <location>
        <position position="90"/>
    </location>
</feature>
<evidence type="ECO:0000256" key="14">
    <source>
        <dbReference type="RuleBase" id="RU363051"/>
    </source>
</evidence>
<evidence type="ECO:0000256" key="4">
    <source>
        <dbReference type="ARBA" id="ARBA00022723"/>
    </source>
</evidence>
<feature type="binding site" evidence="11">
    <location>
        <position position="113"/>
    </location>
    <ligand>
        <name>Ca(2+)</name>
        <dbReference type="ChEBI" id="CHEBI:29108"/>
        <label>1</label>
    </ligand>
</feature>
<evidence type="ECO:0000256" key="12">
    <source>
        <dbReference type="PIRSR" id="PIRSR601621-3"/>
    </source>
</evidence>
<keyword evidence="8 13" id="KW-1015">Disulfide bond</keyword>
<keyword evidence="7 11" id="KW-0408">Iron</keyword>
<keyword evidence="17" id="KW-1185">Reference proteome</keyword>
<feature type="active site" description="Proton acceptor" evidence="10">
    <location>
        <position position="94"/>
    </location>
</feature>
<evidence type="ECO:0000256" key="9">
    <source>
        <dbReference type="ARBA" id="ARBA00023180"/>
    </source>
</evidence>
<evidence type="ECO:0000256" key="8">
    <source>
        <dbReference type="ARBA" id="ARBA00023157"/>
    </source>
</evidence>
<keyword evidence="11 14" id="KW-0106">Calcium</keyword>
<dbReference type="InterPro" id="IPR019794">
    <property type="entry name" value="Peroxidases_AS"/>
</dbReference>
<keyword evidence="2 14" id="KW-0575">Peroxidase</keyword>
<feature type="disulfide bond" evidence="13">
    <location>
        <begin position="62"/>
        <end position="331"/>
    </location>
</feature>
<dbReference type="PANTHER" id="PTHR31356:SF66">
    <property type="entry name" value="CATALASE-PEROXIDASE"/>
    <property type="match status" value="1"/>
</dbReference>
<dbReference type="Gene3D" id="1.10.520.10">
    <property type="match status" value="1"/>
</dbReference>
<feature type="binding site" evidence="11">
    <location>
        <position position="236"/>
    </location>
    <ligand>
        <name>Ca(2+)</name>
        <dbReference type="ChEBI" id="CHEBI:29108"/>
        <label>2</label>
    </ligand>
</feature>
<keyword evidence="5" id="KW-0732">Signal</keyword>
<dbReference type="Pfam" id="PF11895">
    <property type="entry name" value="Peroxidase_ext"/>
    <property type="match status" value="1"/>
</dbReference>
<comment type="caution">
    <text evidence="16">The sequence shown here is derived from an EMBL/GenBank/DDBJ whole genome shotgun (WGS) entry which is preliminary data.</text>
</comment>
<sequence length="393" mass="42056">MQSTVKPHPTSLLCYGLNGQKKELTMVFKLAVTFVTLAAFANAANFKRVTCPDGNVTSNAACCVFFPLLDDLQTNLFEGQCGEDVHESLRLTFHDAIGFSKSGKLNGTGADGSMIIFSEIETNFVANAGIDDSVDALSPFLTRHLVTAGDLIQFAGAVGTTNCPGAPRLEFLAGRKNATFPASDNTVPLPQATVDSILSRMEDGGFSPAELIHLLASHTIARSDTLVPGHQAVPFDTTPFTFDTQIFLEVLLKGVGVPFGVNNTDGAEVDSPIPESNEMRLQSDFALSRDERTACEWQSMVNNQELMMSNFKSAMSKLAVVGHNPRELIDCSDVIPKATPPVAKPATFPAGTSPFDLQLTCRAPFPILRVDPGQATVIPECPDGDTNLNDCPS</sequence>
<name>A0A4V3XDF6_9AGAM</name>
<evidence type="ECO:0000256" key="13">
    <source>
        <dbReference type="PIRSR" id="PIRSR601621-4"/>
    </source>
</evidence>
<keyword evidence="4 11" id="KW-0479">Metal-binding</keyword>
<protein>
    <recommendedName>
        <fullName evidence="14">Peroxidase</fullName>
        <ecNumber evidence="14">1.11.1.-</ecNumber>
    </recommendedName>
</protein>
<feature type="binding site" evidence="11">
    <location>
        <position position="219"/>
    </location>
    <ligand>
        <name>Ca(2+)</name>
        <dbReference type="ChEBI" id="CHEBI:29108"/>
        <label>2</label>
    </ligand>
</feature>
<dbReference type="CDD" id="cd00692">
    <property type="entry name" value="ligninase"/>
    <property type="match status" value="1"/>
</dbReference>
<dbReference type="InterPro" id="IPR044831">
    <property type="entry name" value="Ccp1-like"/>
</dbReference>
<dbReference type="GO" id="GO:0000302">
    <property type="term" value="P:response to reactive oxygen species"/>
    <property type="evidence" value="ECO:0007669"/>
    <property type="project" value="TreeGrafter"/>
</dbReference>
<dbReference type="GO" id="GO:0020037">
    <property type="term" value="F:heme binding"/>
    <property type="evidence" value="ECO:0007669"/>
    <property type="project" value="UniProtKB-UniRule"/>
</dbReference>
<evidence type="ECO:0000259" key="15">
    <source>
        <dbReference type="PROSITE" id="PS50873"/>
    </source>
</evidence>
<dbReference type="PROSITE" id="PS00436">
    <property type="entry name" value="PEROXIDASE_2"/>
    <property type="match status" value="1"/>
</dbReference>
<reference evidence="16 17" key="1">
    <citation type="submission" date="2019-02" db="EMBL/GenBank/DDBJ databases">
        <title>Genome sequencing of the rare red list fungi Phellinidium pouzarii.</title>
        <authorList>
            <person name="Buettner E."/>
            <person name="Kellner H."/>
        </authorList>
    </citation>
    <scope>NUCLEOTIDE SEQUENCE [LARGE SCALE GENOMIC DNA]</scope>
    <source>
        <strain evidence="16 17">DSM 108285</strain>
    </source>
</reference>
<feature type="binding site" evidence="11">
    <location>
        <position position="111"/>
    </location>
    <ligand>
        <name>Ca(2+)</name>
        <dbReference type="ChEBI" id="CHEBI:29108"/>
        <label>1</label>
    </ligand>
</feature>
<evidence type="ECO:0000256" key="3">
    <source>
        <dbReference type="ARBA" id="ARBA00022617"/>
    </source>
</evidence>
<evidence type="ECO:0000256" key="7">
    <source>
        <dbReference type="ARBA" id="ARBA00023004"/>
    </source>
</evidence>
<dbReference type="AlphaFoldDB" id="A0A4V3XDF6"/>
<dbReference type="GO" id="GO:0046872">
    <property type="term" value="F:metal ion binding"/>
    <property type="evidence" value="ECO:0007669"/>
    <property type="project" value="UniProtKB-UniRule"/>
</dbReference>
<comment type="cofactor">
    <cofactor evidence="11 14">
        <name>Ca(2+)</name>
        <dbReference type="ChEBI" id="CHEBI:29108"/>
    </cofactor>
    <text evidence="11 14">Binds 2 calcium ions per subunit.</text>
</comment>
<organism evidence="16 17">
    <name type="scientific">Phellinidium pouzarii</name>
    <dbReference type="NCBI Taxonomy" id="167371"/>
    <lineage>
        <taxon>Eukaryota</taxon>
        <taxon>Fungi</taxon>
        <taxon>Dikarya</taxon>
        <taxon>Basidiomycota</taxon>
        <taxon>Agaricomycotina</taxon>
        <taxon>Agaricomycetes</taxon>
        <taxon>Hymenochaetales</taxon>
        <taxon>Hymenochaetaceae</taxon>
        <taxon>Phellinidium</taxon>
    </lineage>
</organism>
<dbReference type="InterPro" id="IPR002016">
    <property type="entry name" value="Haem_peroxidase"/>
</dbReference>
<dbReference type="GO" id="GO:0042744">
    <property type="term" value="P:hydrogen peroxide catabolic process"/>
    <property type="evidence" value="ECO:0007669"/>
    <property type="project" value="TreeGrafter"/>
</dbReference>
<dbReference type="InterPro" id="IPR019793">
    <property type="entry name" value="Peroxidases_heam-ligand_BS"/>
</dbReference>
<evidence type="ECO:0000256" key="10">
    <source>
        <dbReference type="PIRSR" id="PIRSR601621-1"/>
    </source>
</evidence>
<feature type="disulfide bond" evidence="13">
    <location>
        <begin position="295"/>
        <end position="361"/>
    </location>
</feature>
<dbReference type="Proteomes" id="UP000308199">
    <property type="component" value="Unassembled WGS sequence"/>
</dbReference>
<feature type="domain" description="Plant heme peroxidase family profile" evidence="15">
    <location>
        <begin position="89"/>
        <end position="365"/>
    </location>
</feature>
<feature type="binding site" evidence="11">
    <location>
        <position position="238"/>
    </location>
    <ligand>
        <name>Ca(2+)</name>
        <dbReference type="ChEBI" id="CHEBI:29108"/>
        <label>2</label>
    </ligand>
</feature>
<dbReference type="Pfam" id="PF00141">
    <property type="entry name" value="peroxidase"/>
    <property type="match status" value="1"/>
</dbReference>
<comment type="similarity">
    <text evidence="1 14">Belongs to the peroxidase family. Ligninase subfamily.</text>
</comment>
<evidence type="ECO:0000313" key="17">
    <source>
        <dbReference type="Proteomes" id="UP000308199"/>
    </source>
</evidence>
<dbReference type="EC" id="1.11.1.-" evidence="14"/>
<evidence type="ECO:0000256" key="1">
    <source>
        <dbReference type="ARBA" id="ARBA00006089"/>
    </source>
</evidence>
<dbReference type="InterPro" id="IPR001621">
    <property type="entry name" value="Ligninase"/>
</dbReference>
<feature type="binding site" evidence="11">
    <location>
        <position position="243"/>
    </location>
    <ligand>
        <name>Ca(2+)</name>
        <dbReference type="ChEBI" id="CHEBI:29108"/>
        <label>2</label>
    </ligand>
</feature>
<feature type="binding site" evidence="11">
    <location>
        <position position="95"/>
    </location>
    <ligand>
        <name>Ca(2+)</name>
        <dbReference type="ChEBI" id="CHEBI:29108"/>
        <label>1</label>
    </ligand>
</feature>
<feature type="binding site" description="axial binding residue" evidence="11">
    <location>
        <position position="218"/>
    </location>
    <ligand>
        <name>heme b</name>
        <dbReference type="ChEBI" id="CHEBI:60344"/>
    </ligand>
    <ligandPart>
        <name>Fe</name>
        <dbReference type="ChEBI" id="CHEBI:18248"/>
    </ligandPart>
</feature>